<evidence type="ECO:0000313" key="1">
    <source>
        <dbReference type="EMBL" id="MBO2463923.1"/>
    </source>
</evidence>
<dbReference type="Proteomes" id="UP000680206">
    <property type="component" value="Unassembled WGS sequence"/>
</dbReference>
<keyword evidence="2" id="KW-1185">Reference proteome</keyword>
<gene>
    <name evidence="1" type="ORF">J4709_40775</name>
</gene>
<proteinExistence type="predicted"/>
<reference evidence="1 2" key="1">
    <citation type="submission" date="2021-03" db="EMBL/GenBank/DDBJ databases">
        <title>Actinomadura violae sp. nov., isolated from lichen in Thailand.</title>
        <authorList>
            <person name="Kanchanasin P."/>
            <person name="Saeng-In P."/>
            <person name="Phongsopitanun W."/>
            <person name="Yuki M."/>
            <person name="Kudo T."/>
            <person name="Ohkuma M."/>
            <person name="Tanasupawat S."/>
        </authorList>
    </citation>
    <scope>NUCLEOTIDE SEQUENCE [LARGE SCALE GENOMIC DNA]</scope>
    <source>
        <strain evidence="1 2">LCR2-06</strain>
    </source>
</reference>
<protein>
    <submittedName>
        <fullName evidence="1">Uncharacterized protein</fullName>
    </submittedName>
</protein>
<organism evidence="1 2">
    <name type="scientific">Actinomadura violacea</name>
    <dbReference type="NCBI Taxonomy" id="2819934"/>
    <lineage>
        <taxon>Bacteria</taxon>
        <taxon>Bacillati</taxon>
        <taxon>Actinomycetota</taxon>
        <taxon>Actinomycetes</taxon>
        <taxon>Streptosporangiales</taxon>
        <taxon>Thermomonosporaceae</taxon>
        <taxon>Actinomadura</taxon>
    </lineage>
</organism>
<accession>A0ABS3S5A5</accession>
<dbReference type="EMBL" id="JAGEPF010000031">
    <property type="protein sequence ID" value="MBO2463923.1"/>
    <property type="molecule type" value="Genomic_DNA"/>
</dbReference>
<name>A0ABS3S5A5_9ACTN</name>
<sequence>MTVAGAAELQFDVGGLQVQHEVPFSGVETIGTWREFWISSRPCASTGAAAHTAVVISSADPAVNGIGAFSTTLADLAFAATYSRRALRYPSGGRGSELTVDHLVQAPSRLMSSRDGGP</sequence>
<comment type="caution">
    <text evidence="1">The sequence shown here is derived from an EMBL/GenBank/DDBJ whole genome shotgun (WGS) entry which is preliminary data.</text>
</comment>
<evidence type="ECO:0000313" key="2">
    <source>
        <dbReference type="Proteomes" id="UP000680206"/>
    </source>
</evidence>